<proteinExistence type="predicted"/>
<sequence>MTSNRNSSKHGEVITWKMTEEQRQAYIKKHPIVPSDEHLKYWDWDGGKKEQQA</sequence>
<dbReference type="AlphaFoldDB" id="A0AB37GIN7"/>
<reference evidence="1 2" key="1">
    <citation type="submission" date="2020-12" db="EMBL/GenBank/DDBJ databases">
        <title>FDA dAtabase for Regulatory Grade micrObial Sequences (FDA-ARGOS): Supporting development and validation of Infectious Disease Dx tests.</title>
        <authorList>
            <person name="Nelson B."/>
            <person name="Plummer A."/>
            <person name="Tallon L."/>
            <person name="Sadzewicz L."/>
            <person name="Zhao X."/>
            <person name="Boylan J."/>
            <person name="Ott S."/>
            <person name="Bowen H."/>
            <person name="Vavikolanu K."/>
            <person name="Mehta A."/>
            <person name="Aluvathingal J."/>
            <person name="Nadendla S."/>
            <person name="Myers T."/>
            <person name="Yan Y."/>
            <person name="Sichtig H."/>
        </authorList>
    </citation>
    <scope>NUCLEOTIDE SEQUENCE [LARGE SCALE GENOMIC DNA]</scope>
    <source>
        <strain evidence="1 2">FDAARGOS_923</strain>
    </source>
</reference>
<dbReference type="EMBL" id="CP065647">
    <property type="protein sequence ID" value="QPR72006.1"/>
    <property type="molecule type" value="Genomic_DNA"/>
</dbReference>
<evidence type="ECO:0000313" key="2">
    <source>
        <dbReference type="Proteomes" id="UP000595038"/>
    </source>
</evidence>
<protein>
    <submittedName>
        <fullName evidence="1">Uncharacterized protein</fullName>
    </submittedName>
</protein>
<evidence type="ECO:0000313" key="1">
    <source>
        <dbReference type="EMBL" id="QPR72006.1"/>
    </source>
</evidence>
<gene>
    <name evidence="1" type="ORF">I6G80_19620</name>
</gene>
<accession>A0AB37GIN7</accession>
<organism evidence="1 2">
    <name type="scientific">Bacillus licheniformis</name>
    <dbReference type="NCBI Taxonomy" id="1402"/>
    <lineage>
        <taxon>Bacteria</taxon>
        <taxon>Bacillati</taxon>
        <taxon>Bacillota</taxon>
        <taxon>Bacilli</taxon>
        <taxon>Bacillales</taxon>
        <taxon>Bacillaceae</taxon>
        <taxon>Bacillus</taxon>
    </lineage>
</organism>
<dbReference type="Proteomes" id="UP000595038">
    <property type="component" value="Chromosome"/>
</dbReference>
<dbReference type="RefSeq" id="WP_016885841.1">
    <property type="nucleotide sequence ID" value="NZ_CP035228.1"/>
</dbReference>
<name>A0AB37GIN7_BACLI</name>